<dbReference type="OrthoDB" id="5091578at2759"/>
<name>A0A8H4KVC9_9HYPO</name>
<sequence length="192" mass="20572">MVRITLLVAALASSVFAAADKAADNATEVAYKVDGHSGCITFAHLQALGQTYNHLEKTGDHKFPAIPEKYINDPTACIPPSLYEKYYEPIVAVAKEQKLLENYKEKVKGRGLEIFRRARNCPEIKAAAIGKKNTYSCISAPNPSKCESCANFATANFLAAVAACIAGGDGVFCCAAAATAFGTYYTQTCLEK</sequence>
<dbReference type="EMBL" id="JAADJG010000044">
    <property type="protein sequence ID" value="KAF4456851.1"/>
    <property type="molecule type" value="Genomic_DNA"/>
</dbReference>
<evidence type="ECO:0000313" key="2">
    <source>
        <dbReference type="EMBL" id="KAF4456851.1"/>
    </source>
</evidence>
<protein>
    <submittedName>
        <fullName evidence="2">Uncharacterized protein</fullName>
    </submittedName>
</protein>
<reference evidence="2" key="1">
    <citation type="submission" date="2020-01" db="EMBL/GenBank/DDBJ databases">
        <title>Identification and distribution of gene clusters putatively required for synthesis of sphingolipid metabolism inhibitors in phylogenetically diverse species of the filamentous fungus Fusarium.</title>
        <authorList>
            <person name="Kim H.-S."/>
            <person name="Busman M."/>
            <person name="Brown D.W."/>
            <person name="Divon H."/>
            <person name="Uhlig S."/>
            <person name="Proctor R.H."/>
        </authorList>
    </citation>
    <scope>NUCLEOTIDE SEQUENCE</scope>
    <source>
        <strain evidence="2">NRRL 53441</strain>
    </source>
</reference>
<dbReference type="AlphaFoldDB" id="A0A8H4KVC9"/>
<comment type="caution">
    <text evidence="2">The sequence shown here is derived from an EMBL/GenBank/DDBJ whole genome shotgun (WGS) entry which is preliminary data.</text>
</comment>
<gene>
    <name evidence="2" type="ORF">F53441_1062</name>
</gene>
<accession>A0A8H4KVC9</accession>
<keyword evidence="3" id="KW-1185">Reference proteome</keyword>
<organism evidence="2 3">
    <name type="scientific">Fusarium austroafricanum</name>
    <dbReference type="NCBI Taxonomy" id="2364996"/>
    <lineage>
        <taxon>Eukaryota</taxon>
        <taxon>Fungi</taxon>
        <taxon>Dikarya</taxon>
        <taxon>Ascomycota</taxon>
        <taxon>Pezizomycotina</taxon>
        <taxon>Sordariomycetes</taxon>
        <taxon>Hypocreomycetidae</taxon>
        <taxon>Hypocreales</taxon>
        <taxon>Nectriaceae</taxon>
        <taxon>Fusarium</taxon>
        <taxon>Fusarium concolor species complex</taxon>
    </lineage>
</organism>
<dbReference type="Proteomes" id="UP000605986">
    <property type="component" value="Unassembled WGS sequence"/>
</dbReference>
<feature type="chain" id="PRO_5034439166" evidence="1">
    <location>
        <begin position="18"/>
        <end position="192"/>
    </location>
</feature>
<proteinExistence type="predicted"/>
<evidence type="ECO:0000313" key="3">
    <source>
        <dbReference type="Proteomes" id="UP000605986"/>
    </source>
</evidence>
<evidence type="ECO:0000256" key="1">
    <source>
        <dbReference type="SAM" id="SignalP"/>
    </source>
</evidence>
<feature type="signal peptide" evidence="1">
    <location>
        <begin position="1"/>
        <end position="17"/>
    </location>
</feature>
<keyword evidence="1" id="KW-0732">Signal</keyword>